<gene>
    <name evidence="6" type="ORF">CVT24_007591</name>
</gene>
<keyword evidence="5" id="KW-0256">Endoplasmic reticulum</keyword>
<proteinExistence type="inferred from homology"/>
<reference evidence="6 7" key="1">
    <citation type="journal article" date="2018" name="Evol. Lett.">
        <title>Horizontal gene cluster transfer increased hallucinogenic mushroom diversity.</title>
        <authorList>
            <person name="Reynolds H.T."/>
            <person name="Vijayakumar V."/>
            <person name="Gluck-Thaler E."/>
            <person name="Korotkin H.B."/>
            <person name="Matheny P.B."/>
            <person name="Slot J.C."/>
        </authorList>
    </citation>
    <scope>NUCLEOTIDE SEQUENCE [LARGE SCALE GENOMIC DNA]</scope>
    <source>
        <strain evidence="6 7">2629</strain>
    </source>
</reference>
<dbReference type="GO" id="GO:0004671">
    <property type="term" value="F:protein C-terminal S-isoprenylcysteine carboxyl O-methyltransferase activity"/>
    <property type="evidence" value="ECO:0007669"/>
    <property type="project" value="UniProtKB-EC"/>
</dbReference>
<evidence type="ECO:0000256" key="3">
    <source>
        <dbReference type="ARBA" id="ARBA00022989"/>
    </source>
</evidence>
<comment type="similarity">
    <text evidence="5">Belongs to the class VI-like SAM-binding methyltransferase superfamily. Isoprenylcysteine carboxyl methyltransferase family.</text>
</comment>
<dbReference type="PANTHER" id="PTHR12714">
    <property type="entry name" value="PROTEIN-S ISOPRENYLCYSTEINE O-METHYLTRANSFERASE"/>
    <property type="match status" value="1"/>
</dbReference>
<keyword evidence="4 5" id="KW-0472">Membrane</keyword>
<keyword evidence="2 5" id="KW-0812">Transmembrane</keyword>
<evidence type="ECO:0000256" key="2">
    <source>
        <dbReference type="ARBA" id="ARBA00022692"/>
    </source>
</evidence>
<dbReference type="EMBL" id="NHTK01001046">
    <property type="protein sequence ID" value="PPR03602.1"/>
    <property type="molecule type" value="Genomic_DNA"/>
</dbReference>
<evidence type="ECO:0000256" key="4">
    <source>
        <dbReference type="ARBA" id="ARBA00023136"/>
    </source>
</evidence>
<feature type="transmembrane region" description="Helical" evidence="5">
    <location>
        <begin position="50"/>
        <end position="74"/>
    </location>
</feature>
<comment type="caution">
    <text evidence="5">Lacks conserved residue(s) required for the propagation of feature annotation.</text>
</comment>
<dbReference type="GO" id="GO:0005789">
    <property type="term" value="C:endoplasmic reticulum membrane"/>
    <property type="evidence" value="ECO:0007669"/>
    <property type="project" value="UniProtKB-SubCell"/>
</dbReference>
<comment type="catalytic activity">
    <reaction evidence="5">
        <text>[protein]-C-terminal S-[(2E,6E)-farnesyl]-L-cysteine + S-adenosyl-L-methionine = [protein]-C-terminal S-[(2E,6E)-farnesyl]-L-cysteine methyl ester + S-adenosyl-L-homocysteine</text>
        <dbReference type="Rhea" id="RHEA:21672"/>
        <dbReference type="Rhea" id="RHEA-COMP:12125"/>
        <dbReference type="Rhea" id="RHEA-COMP:12126"/>
        <dbReference type="ChEBI" id="CHEBI:57856"/>
        <dbReference type="ChEBI" id="CHEBI:59789"/>
        <dbReference type="ChEBI" id="CHEBI:90510"/>
        <dbReference type="ChEBI" id="CHEBI:90511"/>
        <dbReference type="EC" id="2.1.1.100"/>
    </reaction>
</comment>
<dbReference type="OrthoDB" id="422086at2759"/>
<keyword evidence="5" id="KW-0808">Transferase</keyword>
<name>A0A409YKP9_9AGAR</name>
<comment type="caution">
    <text evidence="6">The sequence shown here is derived from an EMBL/GenBank/DDBJ whole genome shotgun (WGS) entry which is preliminary data.</text>
</comment>
<dbReference type="Proteomes" id="UP000284842">
    <property type="component" value="Unassembled WGS sequence"/>
</dbReference>
<sequence>MPPPFHPYGDLLLLVVPTALYVAGYKSPTPPLKRQERRNITGVIESDIRLQFFALILSLPALLLTTSEVIIRIAQHIAPSLVYRIAPSLFVLEGGQASNLRFTPLRYLGLAMMLSGSIIRLMAFRKLGKFFTFHVGIQKDHQLVTSFPYSIVRHPSYGAMCVAQPSVVILHWAPGSWLYESGVLFSWPGAVIFGGYGLFLFYHSTFILRTRVLQEDRMLREHFGKQWENWAKDVKYLFLPGIY</sequence>
<organism evidence="6 7">
    <name type="scientific">Panaeolus cyanescens</name>
    <dbReference type="NCBI Taxonomy" id="181874"/>
    <lineage>
        <taxon>Eukaryota</taxon>
        <taxon>Fungi</taxon>
        <taxon>Dikarya</taxon>
        <taxon>Basidiomycota</taxon>
        <taxon>Agaricomycotina</taxon>
        <taxon>Agaricomycetes</taxon>
        <taxon>Agaricomycetidae</taxon>
        <taxon>Agaricales</taxon>
        <taxon>Agaricineae</taxon>
        <taxon>Galeropsidaceae</taxon>
        <taxon>Panaeolus</taxon>
    </lineage>
</organism>
<dbReference type="InterPro" id="IPR007269">
    <property type="entry name" value="ICMT_MeTrfase"/>
</dbReference>
<dbReference type="GO" id="GO:0032259">
    <property type="term" value="P:methylation"/>
    <property type="evidence" value="ECO:0007669"/>
    <property type="project" value="UniProtKB-KW"/>
</dbReference>
<keyword evidence="5" id="KW-0489">Methyltransferase</keyword>
<feature type="transmembrane region" description="Helical" evidence="5">
    <location>
        <begin position="105"/>
        <end position="123"/>
    </location>
</feature>
<evidence type="ECO:0000256" key="1">
    <source>
        <dbReference type="ARBA" id="ARBA00004141"/>
    </source>
</evidence>
<evidence type="ECO:0000256" key="5">
    <source>
        <dbReference type="RuleBase" id="RU362022"/>
    </source>
</evidence>
<feature type="transmembrane region" description="Helical" evidence="5">
    <location>
        <begin position="185"/>
        <end position="208"/>
    </location>
</feature>
<dbReference type="AlphaFoldDB" id="A0A409YKP9"/>
<accession>A0A409YKP9</accession>
<dbReference type="PANTHER" id="PTHR12714:SF9">
    <property type="entry name" value="PROTEIN-S-ISOPRENYLCYSTEINE O-METHYLTRANSFERASE"/>
    <property type="match status" value="1"/>
</dbReference>
<evidence type="ECO:0000313" key="7">
    <source>
        <dbReference type="Proteomes" id="UP000284842"/>
    </source>
</evidence>
<comment type="subcellular location">
    <subcellularLocation>
        <location evidence="5">Endoplasmic reticulum membrane</location>
        <topology evidence="5">Multi-pass membrane protein</topology>
    </subcellularLocation>
    <subcellularLocation>
        <location evidence="1">Membrane</location>
        <topology evidence="1">Multi-pass membrane protein</topology>
    </subcellularLocation>
</comment>
<dbReference type="InParanoid" id="A0A409YKP9"/>
<protein>
    <recommendedName>
        <fullName evidence="5">Protein-S-isoprenylcysteine O-methyltransferase</fullName>
        <ecNumber evidence="5">2.1.1.100</ecNumber>
    </recommendedName>
</protein>
<dbReference type="STRING" id="181874.A0A409YKP9"/>
<dbReference type="EC" id="2.1.1.100" evidence="5"/>
<dbReference type="Pfam" id="PF04140">
    <property type="entry name" value="ICMT"/>
    <property type="match status" value="1"/>
</dbReference>
<keyword evidence="5" id="KW-0949">S-adenosyl-L-methionine</keyword>
<keyword evidence="3 5" id="KW-1133">Transmembrane helix</keyword>
<evidence type="ECO:0000313" key="6">
    <source>
        <dbReference type="EMBL" id="PPR03602.1"/>
    </source>
</evidence>
<keyword evidence="7" id="KW-1185">Reference proteome</keyword>
<dbReference type="Gene3D" id="1.20.120.1630">
    <property type="match status" value="1"/>
</dbReference>